<accession>A0A1Y4L9M6</accession>
<evidence type="ECO:0000313" key="4">
    <source>
        <dbReference type="Proteomes" id="UP000195897"/>
    </source>
</evidence>
<gene>
    <name evidence="3" type="ORF">B5F17_05355</name>
</gene>
<keyword evidence="2" id="KW-0812">Transmembrane</keyword>
<evidence type="ECO:0000313" key="3">
    <source>
        <dbReference type="EMBL" id="OUP53435.1"/>
    </source>
</evidence>
<evidence type="ECO:0000256" key="2">
    <source>
        <dbReference type="SAM" id="Phobius"/>
    </source>
</evidence>
<feature type="compositionally biased region" description="Acidic residues" evidence="1">
    <location>
        <begin position="50"/>
        <end position="79"/>
    </location>
</feature>
<dbReference type="EMBL" id="NFKK01000004">
    <property type="protein sequence ID" value="OUP53435.1"/>
    <property type="molecule type" value="Genomic_DNA"/>
</dbReference>
<feature type="transmembrane region" description="Helical" evidence="2">
    <location>
        <begin position="122"/>
        <end position="142"/>
    </location>
</feature>
<dbReference type="Proteomes" id="UP000195897">
    <property type="component" value="Unassembled WGS sequence"/>
</dbReference>
<dbReference type="AlphaFoldDB" id="A0A1Y4L9M6"/>
<sequence>MEEKNLRETDETVDAAQASEQTAPVDDTPAEQAEPTEQAVTLREDKVPESEEYDEDDEDDEDDDEEEDEDDEVVEEEVDNTPPYCDKVFGVYRLALYGICFGYGGGLLVTGLFGIITGREVTTSSIPGIVGAVIGYLIGAYATKRLQAKAKAEAEAAEAAAQSTESQAE</sequence>
<name>A0A1Y4L9M6_9FIRM</name>
<organism evidence="3 4">
    <name type="scientific">Butyricicoccus pullicaecorum</name>
    <dbReference type="NCBI Taxonomy" id="501571"/>
    <lineage>
        <taxon>Bacteria</taxon>
        <taxon>Bacillati</taxon>
        <taxon>Bacillota</taxon>
        <taxon>Clostridia</taxon>
        <taxon>Eubacteriales</taxon>
        <taxon>Butyricicoccaceae</taxon>
        <taxon>Butyricicoccus</taxon>
    </lineage>
</organism>
<evidence type="ECO:0000256" key="1">
    <source>
        <dbReference type="SAM" id="MobiDB-lite"/>
    </source>
</evidence>
<feature type="region of interest" description="Disordered" evidence="1">
    <location>
        <begin position="1"/>
        <end position="81"/>
    </location>
</feature>
<reference evidence="4" key="1">
    <citation type="submission" date="2017-04" db="EMBL/GenBank/DDBJ databases">
        <title>Function of individual gut microbiota members based on whole genome sequencing of pure cultures obtained from chicken caecum.</title>
        <authorList>
            <person name="Medvecky M."/>
            <person name="Cejkova D."/>
            <person name="Polansky O."/>
            <person name="Karasova D."/>
            <person name="Kubasova T."/>
            <person name="Cizek A."/>
            <person name="Rychlik I."/>
        </authorList>
    </citation>
    <scope>NUCLEOTIDE SEQUENCE [LARGE SCALE GENOMIC DNA]</scope>
    <source>
        <strain evidence="4">An180</strain>
    </source>
</reference>
<protein>
    <submittedName>
        <fullName evidence="3">Uncharacterized protein</fullName>
    </submittedName>
</protein>
<comment type="caution">
    <text evidence="3">The sequence shown here is derived from an EMBL/GenBank/DDBJ whole genome shotgun (WGS) entry which is preliminary data.</text>
</comment>
<proteinExistence type="predicted"/>
<dbReference type="RefSeq" id="WP_087371624.1">
    <property type="nucleotide sequence ID" value="NZ_NFKK01000004.1"/>
</dbReference>
<feature type="transmembrane region" description="Helical" evidence="2">
    <location>
        <begin position="94"/>
        <end position="116"/>
    </location>
</feature>
<keyword evidence="2" id="KW-0472">Membrane</keyword>
<feature type="compositionally biased region" description="Basic and acidic residues" evidence="1">
    <location>
        <begin position="1"/>
        <end position="10"/>
    </location>
</feature>
<keyword evidence="2" id="KW-1133">Transmembrane helix</keyword>